<feature type="transmembrane region" description="Helical" evidence="1">
    <location>
        <begin position="454"/>
        <end position="472"/>
    </location>
</feature>
<feature type="transmembrane region" description="Helical" evidence="1">
    <location>
        <begin position="396"/>
        <end position="416"/>
    </location>
</feature>
<keyword evidence="1" id="KW-0472">Membrane</keyword>
<evidence type="ECO:0000313" key="2">
    <source>
        <dbReference type="EMBL" id="MFC3996616.1"/>
    </source>
</evidence>
<evidence type="ECO:0000313" key="3">
    <source>
        <dbReference type="Proteomes" id="UP001595847"/>
    </source>
</evidence>
<dbReference type="PANTHER" id="PTHR30282:SF0">
    <property type="entry name" value="P-AMINOBENZOYL-GLUTAMATE TRANSPORT PROTEIN"/>
    <property type="match status" value="1"/>
</dbReference>
<dbReference type="EMBL" id="JBHSBH010000008">
    <property type="protein sequence ID" value="MFC3996616.1"/>
    <property type="molecule type" value="Genomic_DNA"/>
</dbReference>
<feature type="transmembrane region" description="Helical" evidence="1">
    <location>
        <begin position="423"/>
        <end position="448"/>
    </location>
</feature>
<proteinExistence type="predicted"/>
<comment type="caution">
    <text evidence="2">The sequence shown here is derived from an EMBL/GenBank/DDBJ whole genome shotgun (WGS) entry which is preliminary data.</text>
</comment>
<dbReference type="InterPro" id="IPR004697">
    <property type="entry name" value="AbgT"/>
</dbReference>
<feature type="transmembrane region" description="Helical" evidence="1">
    <location>
        <begin position="357"/>
        <end position="376"/>
    </location>
</feature>
<dbReference type="Pfam" id="PF03806">
    <property type="entry name" value="ABG_transport"/>
    <property type="match status" value="1"/>
</dbReference>
<dbReference type="Proteomes" id="UP001595847">
    <property type="component" value="Unassembled WGS sequence"/>
</dbReference>
<feature type="transmembrane region" description="Helical" evidence="1">
    <location>
        <begin position="314"/>
        <end position="336"/>
    </location>
</feature>
<keyword evidence="1" id="KW-1133">Transmembrane helix</keyword>
<dbReference type="RefSeq" id="WP_378532840.1">
    <property type="nucleotide sequence ID" value="NZ_JBHSBH010000008.1"/>
</dbReference>
<keyword evidence="3" id="KW-1185">Reference proteome</keyword>
<feature type="transmembrane region" description="Helical" evidence="1">
    <location>
        <begin position="493"/>
        <end position="513"/>
    </location>
</feature>
<gene>
    <name evidence="2" type="ORF">ACFOVU_11870</name>
</gene>
<feature type="transmembrane region" description="Helical" evidence="1">
    <location>
        <begin position="127"/>
        <end position="150"/>
    </location>
</feature>
<feature type="transmembrane region" description="Helical" evidence="1">
    <location>
        <begin position="87"/>
        <end position="106"/>
    </location>
</feature>
<accession>A0ABV8FPK5</accession>
<name>A0ABV8FPK5_9ACTN</name>
<evidence type="ECO:0000256" key="1">
    <source>
        <dbReference type="SAM" id="Phobius"/>
    </source>
</evidence>
<feature type="transmembrane region" description="Helical" evidence="1">
    <location>
        <begin position="217"/>
        <end position="235"/>
    </location>
</feature>
<organism evidence="2 3">
    <name type="scientific">Nocardiopsis sediminis</name>
    <dbReference type="NCBI Taxonomy" id="1778267"/>
    <lineage>
        <taxon>Bacteria</taxon>
        <taxon>Bacillati</taxon>
        <taxon>Actinomycetota</taxon>
        <taxon>Actinomycetes</taxon>
        <taxon>Streptosporangiales</taxon>
        <taxon>Nocardiopsidaceae</taxon>
        <taxon>Nocardiopsis</taxon>
    </lineage>
</organism>
<feature type="transmembrane region" description="Helical" evidence="1">
    <location>
        <begin position="275"/>
        <end position="294"/>
    </location>
</feature>
<dbReference type="PANTHER" id="PTHR30282">
    <property type="entry name" value="P-AMINOBENZOYL GLUTAMATE TRANSPORTER"/>
    <property type="match status" value="1"/>
</dbReference>
<sequence length="521" mass="54880">MSTPVAQATKPGLGNRMLDAIERAGNRLPDPFTLFLLLFLFIAVLSTAMSYLGLAVTLPGEDGPTQIKGFFSAEGVAWLTTSMVTNFIEFPPLGVVLTMLLGVGIAQRTGMLTALVRRAFGNAPRWLLPYVVAFTALCAHIMSDASIIVVPPLAALVFKAAGRHPVAGLLGAYATATAAFSCTPFVTATDALLSGISNAAAEPVGDLTTTVTPVSNLFVSLSCSALLTIGAGLLIDKVLEPRLNRNGVGRDEIHDDDAPAAPALSAELTDAERGGLRWAGVSLLVTVAALLALILPPGAPMRNEDGTFLPESPLLGSVVFIVFLVLVVPAVAYGARVRTITGSESISRMMAESVKDMANFLVVAFVLSQFLALFTWSGMSSWIAVQGAAMLERANFTGFGAILAFIVVVTLLNLLITSGSSLWTLLAAVFVPMFALIGYEAGFIQAAFRVGDSATQALTPLNPYLVIILGYLRKYEPSAGMGTIIARMLPFTLVFWVLWVGVLTVFFFTGASIGPGMGIRL</sequence>
<protein>
    <submittedName>
        <fullName evidence="2">AbgT family transporter</fullName>
    </submittedName>
</protein>
<reference evidence="3" key="1">
    <citation type="journal article" date="2019" name="Int. J. Syst. Evol. Microbiol.">
        <title>The Global Catalogue of Microorganisms (GCM) 10K type strain sequencing project: providing services to taxonomists for standard genome sequencing and annotation.</title>
        <authorList>
            <consortium name="The Broad Institute Genomics Platform"/>
            <consortium name="The Broad Institute Genome Sequencing Center for Infectious Disease"/>
            <person name="Wu L."/>
            <person name="Ma J."/>
        </authorList>
    </citation>
    <scope>NUCLEOTIDE SEQUENCE [LARGE SCALE GENOMIC DNA]</scope>
    <source>
        <strain evidence="3">TBRC 1826</strain>
    </source>
</reference>
<feature type="transmembrane region" description="Helical" evidence="1">
    <location>
        <begin position="32"/>
        <end position="54"/>
    </location>
</feature>
<keyword evidence="1" id="KW-0812">Transmembrane</keyword>